<reference evidence="1" key="1">
    <citation type="journal article" date="2015" name="Nature">
        <title>Complex archaea that bridge the gap between prokaryotes and eukaryotes.</title>
        <authorList>
            <person name="Spang A."/>
            <person name="Saw J.H."/>
            <person name="Jorgensen S.L."/>
            <person name="Zaremba-Niedzwiedzka K."/>
            <person name="Martijn J."/>
            <person name="Lind A.E."/>
            <person name="van Eijk R."/>
            <person name="Schleper C."/>
            <person name="Guy L."/>
            <person name="Ettema T.J."/>
        </authorList>
    </citation>
    <scope>NUCLEOTIDE SEQUENCE</scope>
</reference>
<proteinExistence type="predicted"/>
<dbReference type="AlphaFoldDB" id="A0A0F9L5Y4"/>
<accession>A0A0F9L5Y4</accession>
<sequence>MPTGYDYKILQEILSPKGKLGAASVKAAEATSAAVAASQPKGMLGALKGGAGTSLIGTILAQLLISKVGSTVGTFKDIGLKRDVLKTQRESIDPEDVFMQALMPQVRATEQQATEALLSELTGMPMQSLVPGERMIGG</sequence>
<evidence type="ECO:0000313" key="1">
    <source>
        <dbReference type="EMBL" id="KKM23010.1"/>
    </source>
</evidence>
<protein>
    <submittedName>
        <fullName evidence="1">Uncharacterized protein</fullName>
    </submittedName>
</protein>
<gene>
    <name evidence="1" type="ORF">LCGC14_1619510</name>
</gene>
<organism evidence="1">
    <name type="scientific">marine sediment metagenome</name>
    <dbReference type="NCBI Taxonomy" id="412755"/>
    <lineage>
        <taxon>unclassified sequences</taxon>
        <taxon>metagenomes</taxon>
        <taxon>ecological metagenomes</taxon>
    </lineage>
</organism>
<comment type="caution">
    <text evidence="1">The sequence shown here is derived from an EMBL/GenBank/DDBJ whole genome shotgun (WGS) entry which is preliminary data.</text>
</comment>
<dbReference type="EMBL" id="LAZR01013214">
    <property type="protein sequence ID" value="KKM23010.1"/>
    <property type="molecule type" value="Genomic_DNA"/>
</dbReference>
<name>A0A0F9L5Y4_9ZZZZ</name>